<keyword evidence="5" id="KW-0092">Biotin</keyword>
<evidence type="ECO:0000256" key="4">
    <source>
        <dbReference type="ARBA" id="ARBA00022840"/>
    </source>
</evidence>
<dbReference type="AlphaFoldDB" id="A0A081CHW9"/>
<dbReference type="InterPro" id="IPR016185">
    <property type="entry name" value="PreATP-grasp_dom_sf"/>
</dbReference>
<gene>
    <name evidence="10" type="ORF">PAN0_012c4487</name>
</gene>
<dbReference type="FunFam" id="3.30.470.20:FF:000028">
    <property type="entry name" value="Methylcrotonoyl-CoA carboxylase subunit alpha, mitochondrial"/>
    <property type="match status" value="1"/>
</dbReference>
<keyword evidence="2" id="KW-0436">Ligase</keyword>
<proteinExistence type="predicted"/>
<evidence type="ECO:0000256" key="6">
    <source>
        <dbReference type="PROSITE-ProRule" id="PRU00409"/>
    </source>
</evidence>
<feature type="domain" description="ATP-grasp" evidence="8">
    <location>
        <begin position="186"/>
        <end position="385"/>
    </location>
</feature>
<dbReference type="InterPro" id="IPR011764">
    <property type="entry name" value="Biotin_carboxylation_dom"/>
</dbReference>
<dbReference type="Pfam" id="PF00289">
    <property type="entry name" value="Biotin_carb_N"/>
    <property type="match status" value="1"/>
</dbReference>
<dbReference type="FunFam" id="3.30.1490.20:FF:000003">
    <property type="entry name" value="acetyl-CoA carboxylase isoform X1"/>
    <property type="match status" value="1"/>
</dbReference>
<dbReference type="Gene3D" id="3.30.470.20">
    <property type="entry name" value="ATP-grasp fold, B domain"/>
    <property type="match status" value="1"/>
</dbReference>
<keyword evidence="11" id="KW-1185">Reference proteome</keyword>
<dbReference type="HOGENOM" id="CLU_000395_3_1_1"/>
<protein>
    <submittedName>
        <fullName evidence="10">3-methylcrotonyl-CoA carboxylase biotin-containing subunit</fullName>
    </submittedName>
</protein>
<evidence type="ECO:0000313" key="11">
    <source>
        <dbReference type="Proteomes" id="UP000053758"/>
    </source>
</evidence>
<dbReference type="InterPro" id="IPR011054">
    <property type="entry name" value="Rudment_hybrid_motif"/>
</dbReference>
<dbReference type="Proteomes" id="UP000053758">
    <property type="component" value="Unassembled WGS sequence"/>
</dbReference>
<evidence type="ECO:0000256" key="3">
    <source>
        <dbReference type="ARBA" id="ARBA00022741"/>
    </source>
</evidence>
<feature type="domain" description="Biotin carboxylation" evidence="9">
    <location>
        <begin position="67"/>
        <end position="539"/>
    </location>
</feature>
<dbReference type="PROSITE" id="PS00867">
    <property type="entry name" value="CPSASE_2"/>
    <property type="match status" value="1"/>
</dbReference>
<dbReference type="GO" id="GO:0005739">
    <property type="term" value="C:mitochondrion"/>
    <property type="evidence" value="ECO:0007669"/>
    <property type="project" value="TreeGrafter"/>
</dbReference>
<sequence length="756" mass="81098">MLRTTQLVLRPRVAVRRGAALATAALASARMVPVVRQLHVRREPIAPSITVRRASTVASPPTGLKPLPAKILIANRGEIACRIMRTCRRLGISTVAVFSEADAKAQHVRLADEAYCIGPAASAESYLRQDKILAVAQRTGATMIHPGYGFLSENAAFAALLEQSNVTFMGPPASAIDAMGSKSASKEIMLAAGVPCVPGYHGSNQDPTFLAQEAEKIGYPVLIKAVKGGGGKGMKIADTPAEFGDALESAQREAAKSFGDPTVLIEKYLTAPRHVEVQVFADKHGNAVYISERDCSVQRRHQKIIEEAPAPHLAEELRRELGEKAVAAAKAVGYVGAGTVEFILDAKRPENFYFMEMNTRLQVEHPVTEMVSGLDLVEWQLEVAAGNRLPLLQEELKIEGHAFEARIYAENTDANFLPDTGRLVHVALPSTSTLTHSNTALAPRSGGVVGSEGQAEAVVRVDTGFVSGDEISVHYDPMIAKLIVKGRDRTEALRIMANALNQYQVVGPSTNIQFLKNLVRHPKFIEGQVETGFIAKHGETGLFGDPYTSEVQLQEAVAQGAIWLYQRDAAAALRGGEAAEGKASIWTNPAFRPAQTRRFELQHKTLGPLRVSVTPVDDAFDVKVEAKQATEEFKGLRTTGVTTVEATRTGLTTFMPTGVVTSFSIVAPGWFAKISEAAAGPVGDALASPMPSKIVDCKVKAGQQVKKGETLVILEAMKTEIALKAPRDAVIKSISGKCKPGALVPEATTLVTFESE</sequence>
<organism evidence="10">
    <name type="scientific">Pseudozyma antarctica</name>
    <name type="common">Yeast</name>
    <name type="synonym">Candida antarctica</name>
    <dbReference type="NCBI Taxonomy" id="84753"/>
    <lineage>
        <taxon>Eukaryota</taxon>
        <taxon>Fungi</taxon>
        <taxon>Dikarya</taxon>
        <taxon>Basidiomycota</taxon>
        <taxon>Ustilaginomycotina</taxon>
        <taxon>Ustilaginomycetes</taxon>
        <taxon>Ustilaginales</taxon>
        <taxon>Ustilaginaceae</taxon>
        <taxon>Moesziomyces</taxon>
    </lineage>
</organism>
<dbReference type="PROSITE" id="PS50975">
    <property type="entry name" value="ATP_GRASP"/>
    <property type="match status" value="1"/>
</dbReference>
<dbReference type="GO" id="GO:0046872">
    <property type="term" value="F:metal ion binding"/>
    <property type="evidence" value="ECO:0007669"/>
    <property type="project" value="InterPro"/>
</dbReference>
<accession>A0A081CHW9</accession>
<dbReference type="InterPro" id="IPR001882">
    <property type="entry name" value="Biotin_BS"/>
</dbReference>
<dbReference type="Pfam" id="PF02786">
    <property type="entry name" value="CPSase_L_D2"/>
    <property type="match status" value="1"/>
</dbReference>
<dbReference type="SMART" id="SM00878">
    <property type="entry name" value="Biotin_carb_C"/>
    <property type="match status" value="1"/>
</dbReference>
<evidence type="ECO:0000313" key="10">
    <source>
        <dbReference type="EMBL" id="GAK66265.1"/>
    </source>
</evidence>
<dbReference type="InterPro" id="IPR005481">
    <property type="entry name" value="BC-like_N"/>
</dbReference>
<dbReference type="RefSeq" id="XP_014655510.1">
    <property type="nucleotide sequence ID" value="XM_014800024.1"/>
</dbReference>
<comment type="cofactor">
    <cofactor evidence="1">
        <name>biotin</name>
        <dbReference type="ChEBI" id="CHEBI:57586"/>
    </cofactor>
</comment>
<dbReference type="InterPro" id="IPR011053">
    <property type="entry name" value="Single_hybrid_motif"/>
</dbReference>
<keyword evidence="3 6" id="KW-0547">Nucleotide-binding</keyword>
<dbReference type="InterPro" id="IPR050856">
    <property type="entry name" value="Biotin_carboxylase_complex"/>
</dbReference>
<dbReference type="InterPro" id="IPR005479">
    <property type="entry name" value="CPAse_ATP-bd"/>
</dbReference>
<dbReference type="SUPFAM" id="SSF56059">
    <property type="entry name" value="Glutathione synthetase ATP-binding domain-like"/>
    <property type="match status" value="1"/>
</dbReference>
<dbReference type="SUPFAM" id="SSF52440">
    <property type="entry name" value="PreATP-grasp domain"/>
    <property type="match status" value="1"/>
</dbReference>
<dbReference type="GO" id="GO:0004485">
    <property type="term" value="F:methylcrotonoyl-CoA carboxylase activity"/>
    <property type="evidence" value="ECO:0007669"/>
    <property type="project" value="TreeGrafter"/>
</dbReference>
<dbReference type="InterPro" id="IPR005482">
    <property type="entry name" value="Biotin_COase_C"/>
</dbReference>
<dbReference type="PROSITE" id="PS50968">
    <property type="entry name" value="BIOTINYL_LIPOYL"/>
    <property type="match status" value="1"/>
</dbReference>
<dbReference type="Pfam" id="PF02785">
    <property type="entry name" value="Biotin_carb_C"/>
    <property type="match status" value="1"/>
</dbReference>
<dbReference type="SMART" id="SM01209">
    <property type="entry name" value="GARS_A"/>
    <property type="match status" value="1"/>
</dbReference>
<evidence type="ECO:0000259" key="9">
    <source>
        <dbReference type="PROSITE" id="PS50979"/>
    </source>
</evidence>
<dbReference type="PROSITE" id="PS50979">
    <property type="entry name" value="BC"/>
    <property type="match status" value="1"/>
</dbReference>
<evidence type="ECO:0000259" key="7">
    <source>
        <dbReference type="PROSITE" id="PS50968"/>
    </source>
</evidence>
<dbReference type="SUPFAM" id="SSF51230">
    <property type="entry name" value="Single hybrid motif"/>
    <property type="match status" value="1"/>
</dbReference>
<dbReference type="Pfam" id="PF00364">
    <property type="entry name" value="Biotin_lipoyl"/>
    <property type="match status" value="1"/>
</dbReference>
<dbReference type="SUPFAM" id="SSF51246">
    <property type="entry name" value="Rudiment single hybrid motif"/>
    <property type="match status" value="1"/>
</dbReference>
<dbReference type="EMBL" id="DF830079">
    <property type="protein sequence ID" value="GAK66265.1"/>
    <property type="molecule type" value="Genomic_DNA"/>
</dbReference>
<evidence type="ECO:0000256" key="5">
    <source>
        <dbReference type="ARBA" id="ARBA00023267"/>
    </source>
</evidence>
<dbReference type="PANTHER" id="PTHR18866:SF33">
    <property type="entry name" value="METHYLCROTONOYL-COA CARBOXYLASE SUBUNIT ALPHA, MITOCHONDRIAL-RELATED"/>
    <property type="match status" value="1"/>
</dbReference>
<evidence type="ECO:0000256" key="1">
    <source>
        <dbReference type="ARBA" id="ARBA00001953"/>
    </source>
</evidence>
<dbReference type="InterPro" id="IPR000089">
    <property type="entry name" value="Biotin_lipoyl"/>
</dbReference>
<name>A0A081CHW9_PSEA2</name>
<dbReference type="PROSITE" id="PS00188">
    <property type="entry name" value="BIOTIN"/>
    <property type="match status" value="1"/>
</dbReference>
<reference evidence="10" key="1">
    <citation type="submission" date="2014-07" db="EMBL/GenBank/DDBJ databases">
        <title>Draft genome sequence of the yeast Pseudozyma antarctica JCM 10317 known as a producer of lipase B which used in a wide range of industrial applications.</title>
        <authorList>
            <person name="Morita T."/>
            <person name="Saika A."/>
            <person name="Koike H."/>
        </authorList>
    </citation>
    <scope>NUCLEOTIDE SEQUENCE</scope>
    <source>
        <strain evidence="10">JCM 10317</strain>
    </source>
</reference>
<evidence type="ECO:0000256" key="2">
    <source>
        <dbReference type="ARBA" id="ARBA00022598"/>
    </source>
</evidence>
<keyword evidence="4 6" id="KW-0067">ATP-binding</keyword>
<evidence type="ECO:0000259" key="8">
    <source>
        <dbReference type="PROSITE" id="PS50975"/>
    </source>
</evidence>
<feature type="domain" description="Lipoyl-binding" evidence="7">
    <location>
        <begin position="675"/>
        <end position="754"/>
    </location>
</feature>
<dbReference type="CDD" id="cd06850">
    <property type="entry name" value="biotinyl_domain"/>
    <property type="match status" value="1"/>
</dbReference>
<dbReference type="GO" id="GO:0005524">
    <property type="term" value="F:ATP binding"/>
    <property type="evidence" value="ECO:0007669"/>
    <property type="project" value="UniProtKB-UniRule"/>
</dbReference>
<dbReference type="Gene3D" id="2.40.50.100">
    <property type="match status" value="1"/>
</dbReference>
<dbReference type="GeneID" id="26305270"/>
<dbReference type="InterPro" id="IPR011761">
    <property type="entry name" value="ATP-grasp"/>
</dbReference>
<dbReference type="PANTHER" id="PTHR18866">
    <property type="entry name" value="CARBOXYLASE:PYRUVATE/ACETYL-COA/PROPIONYL-COA CARBOXYLASE"/>
    <property type="match status" value="1"/>
</dbReference>